<feature type="domain" description="Guanylate cyclase" evidence="11">
    <location>
        <begin position="1499"/>
        <end position="1627"/>
    </location>
</feature>
<dbReference type="SMART" id="SM00044">
    <property type="entry name" value="CYCc"/>
    <property type="match status" value="1"/>
</dbReference>
<keyword evidence="3" id="KW-0547">Nucleotide-binding</keyword>
<keyword evidence="5 9" id="KW-0472">Membrane</keyword>
<organism evidence="12 13">
    <name type="scientific">Naegleria fowleri</name>
    <name type="common">Brain eating amoeba</name>
    <dbReference type="NCBI Taxonomy" id="5763"/>
    <lineage>
        <taxon>Eukaryota</taxon>
        <taxon>Discoba</taxon>
        <taxon>Heterolobosea</taxon>
        <taxon>Tetramitia</taxon>
        <taxon>Eutetramitia</taxon>
        <taxon>Vahlkampfiidae</taxon>
        <taxon>Naegleria</taxon>
    </lineage>
</organism>
<comment type="subcellular location">
    <subcellularLocation>
        <location evidence="1">Membrane</location>
    </subcellularLocation>
</comment>
<dbReference type="EMBL" id="VFQX01000058">
    <property type="protein sequence ID" value="KAF0973786.1"/>
    <property type="molecule type" value="Genomic_DNA"/>
</dbReference>
<dbReference type="PROSITE" id="PS50112">
    <property type="entry name" value="PAS"/>
    <property type="match status" value="1"/>
</dbReference>
<feature type="domain" description="PAS" evidence="10">
    <location>
        <begin position="1338"/>
        <end position="1408"/>
    </location>
</feature>
<comment type="caution">
    <text evidence="12">The sequence shown here is derived from an EMBL/GenBank/DDBJ whole genome shotgun (WGS) entry which is preliminary data.</text>
</comment>
<dbReference type="InterPro" id="IPR001054">
    <property type="entry name" value="A/G_cyclase"/>
</dbReference>
<evidence type="ECO:0000256" key="8">
    <source>
        <dbReference type="SAM" id="MobiDB-lite"/>
    </source>
</evidence>
<dbReference type="PROSITE" id="PS00452">
    <property type="entry name" value="GUANYLATE_CYCLASE_1"/>
    <property type="match status" value="1"/>
</dbReference>
<evidence type="ECO:0000256" key="2">
    <source>
        <dbReference type="ARBA" id="ARBA00022692"/>
    </source>
</evidence>
<feature type="transmembrane region" description="Helical" evidence="9">
    <location>
        <begin position="763"/>
        <end position="786"/>
    </location>
</feature>
<evidence type="ECO:0000256" key="1">
    <source>
        <dbReference type="ARBA" id="ARBA00004370"/>
    </source>
</evidence>
<dbReference type="InterPro" id="IPR018297">
    <property type="entry name" value="A/G_cyclase_CS"/>
</dbReference>
<evidence type="ECO:0000256" key="4">
    <source>
        <dbReference type="ARBA" id="ARBA00022989"/>
    </source>
</evidence>
<dbReference type="VEuPathDB" id="AmoebaDB:NfTy_009310"/>
<dbReference type="PANTHER" id="PTHR11920:SF335">
    <property type="entry name" value="GUANYLATE CYCLASE"/>
    <property type="match status" value="1"/>
</dbReference>
<evidence type="ECO:0000256" key="5">
    <source>
        <dbReference type="ARBA" id="ARBA00023136"/>
    </source>
</evidence>
<dbReference type="OrthoDB" id="1890790at2759"/>
<proteinExistence type="inferred from homology"/>
<feature type="transmembrane region" description="Helical" evidence="9">
    <location>
        <begin position="317"/>
        <end position="335"/>
    </location>
</feature>
<dbReference type="RefSeq" id="XP_044558499.1">
    <property type="nucleotide sequence ID" value="XM_044710889.1"/>
</dbReference>
<dbReference type="VEuPathDB" id="AmoebaDB:NF0073030"/>
<dbReference type="CDD" id="cd00130">
    <property type="entry name" value="PAS"/>
    <property type="match status" value="1"/>
</dbReference>
<keyword evidence="4 9" id="KW-1133">Transmembrane helix</keyword>
<dbReference type="SUPFAM" id="SSF55785">
    <property type="entry name" value="PYP-like sensor domain (PAS domain)"/>
    <property type="match status" value="1"/>
</dbReference>
<dbReference type="Proteomes" id="UP000444721">
    <property type="component" value="Unassembled WGS sequence"/>
</dbReference>
<feature type="transmembrane region" description="Helical" evidence="9">
    <location>
        <begin position="118"/>
        <end position="138"/>
    </location>
</feature>
<name>A0A6A5BGJ8_NAEFO</name>
<gene>
    <name evidence="12" type="ORF">FDP41_007173</name>
</gene>
<dbReference type="GO" id="GO:0001653">
    <property type="term" value="F:peptide receptor activity"/>
    <property type="evidence" value="ECO:0007669"/>
    <property type="project" value="TreeGrafter"/>
</dbReference>
<dbReference type="Gene3D" id="3.30.450.20">
    <property type="entry name" value="PAS domain"/>
    <property type="match status" value="1"/>
</dbReference>
<dbReference type="Gene3D" id="3.30.70.1230">
    <property type="entry name" value="Nucleotide cyclase"/>
    <property type="match status" value="1"/>
</dbReference>
<reference evidence="12 13" key="1">
    <citation type="journal article" date="2019" name="Sci. Rep.">
        <title>Nanopore sequencing improves the draft genome of the human pathogenic amoeba Naegleria fowleri.</title>
        <authorList>
            <person name="Liechti N."/>
            <person name="Schurch N."/>
            <person name="Bruggmann R."/>
            <person name="Wittwer M."/>
        </authorList>
    </citation>
    <scope>NUCLEOTIDE SEQUENCE [LARGE SCALE GENOMIC DNA]</scope>
    <source>
        <strain evidence="12 13">ATCC 30894</strain>
    </source>
</reference>
<dbReference type="GO" id="GO:0000166">
    <property type="term" value="F:nucleotide binding"/>
    <property type="evidence" value="ECO:0007669"/>
    <property type="project" value="UniProtKB-KW"/>
</dbReference>
<dbReference type="GO" id="GO:0004016">
    <property type="term" value="F:adenylate cyclase activity"/>
    <property type="evidence" value="ECO:0007669"/>
    <property type="project" value="TreeGrafter"/>
</dbReference>
<dbReference type="GeneID" id="68114391"/>
<evidence type="ECO:0000256" key="6">
    <source>
        <dbReference type="ARBA" id="ARBA00023239"/>
    </source>
</evidence>
<feature type="transmembrane region" description="Helical" evidence="9">
    <location>
        <begin position="1039"/>
        <end position="1062"/>
    </location>
</feature>
<dbReference type="SMART" id="SM00091">
    <property type="entry name" value="PAS"/>
    <property type="match status" value="1"/>
</dbReference>
<evidence type="ECO:0008006" key="14">
    <source>
        <dbReference type="Google" id="ProtNLM"/>
    </source>
</evidence>
<protein>
    <recommendedName>
        <fullName evidence="14">Adenylate and Guanylate cyclase catalytic domain containing protein</fullName>
    </recommendedName>
</protein>
<dbReference type="Pfam" id="PF13426">
    <property type="entry name" value="PAS_9"/>
    <property type="match status" value="1"/>
</dbReference>
<dbReference type="InterPro" id="IPR057352">
    <property type="entry name" value="TPR_TmcB/C"/>
</dbReference>
<feature type="transmembrane region" description="Helical" evidence="9">
    <location>
        <begin position="966"/>
        <end position="989"/>
    </location>
</feature>
<dbReference type="VEuPathDB" id="AmoebaDB:FDP41_007173"/>
<dbReference type="NCBIfam" id="TIGR00229">
    <property type="entry name" value="sensory_box"/>
    <property type="match status" value="1"/>
</dbReference>
<dbReference type="InterPro" id="IPR050401">
    <property type="entry name" value="Cyclic_nucleotide_synthase"/>
</dbReference>
<feature type="transmembrane region" description="Helical" evidence="9">
    <location>
        <begin position="230"/>
        <end position="250"/>
    </location>
</feature>
<dbReference type="CDD" id="cd07302">
    <property type="entry name" value="CHD"/>
    <property type="match status" value="1"/>
</dbReference>
<dbReference type="InterPro" id="IPR035965">
    <property type="entry name" value="PAS-like_dom_sf"/>
</dbReference>
<comment type="similarity">
    <text evidence="7">Belongs to the adenylyl cyclase class-4/guanylyl cyclase family.</text>
</comment>
<keyword evidence="6 7" id="KW-0456">Lyase</keyword>
<feature type="compositionally biased region" description="Polar residues" evidence="8">
    <location>
        <begin position="27"/>
        <end position="57"/>
    </location>
</feature>
<feature type="transmembrane region" description="Helical" evidence="9">
    <location>
        <begin position="1249"/>
        <end position="1268"/>
    </location>
</feature>
<feature type="transmembrane region" description="Helical" evidence="9">
    <location>
        <begin position="371"/>
        <end position="393"/>
    </location>
</feature>
<keyword evidence="2 9" id="KW-0812">Transmembrane</keyword>
<evidence type="ECO:0000259" key="10">
    <source>
        <dbReference type="PROSITE" id="PS50112"/>
    </source>
</evidence>
<keyword evidence="13" id="KW-1185">Reference proteome</keyword>
<evidence type="ECO:0000256" key="3">
    <source>
        <dbReference type="ARBA" id="ARBA00022741"/>
    </source>
</evidence>
<feature type="transmembrane region" description="Helical" evidence="9">
    <location>
        <begin position="270"/>
        <end position="296"/>
    </location>
</feature>
<dbReference type="GO" id="GO:0004383">
    <property type="term" value="F:guanylate cyclase activity"/>
    <property type="evidence" value="ECO:0007669"/>
    <property type="project" value="TreeGrafter"/>
</dbReference>
<feature type="compositionally biased region" description="Low complexity" evidence="8">
    <location>
        <begin position="7"/>
        <end position="18"/>
    </location>
</feature>
<dbReference type="GO" id="GO:0035556">
    <property type="term" value="P:intracellular signal transduction"/>
    <property type="evidence" value="ECO:0007669"/>
    <property type="project" value="InterPro"/>
</dbReference>
<feature type="transmembrane region" description="Helical" evidence="9">
    <location>
        <begin position="413"/>
        <end position="435"/>
    </location>
</feature>
<dbReference type="PANTHER" id="PTHR11920">
    <property type="entry name" value="GUANYLYL CYCLASE"/>
    <property type="match status" value="1"/>
</dbReference>
<dbReference type="Pfam" id="PF25474">
    <property type="entry name" value="TPR_TmcB"/>
    <property type="match status" value="1"/>
</dbReference>
<evidence type="ECO:0000256" key="7">
    <source>
        <dbReference type="RuleBase" id="RU000405"/>
    </source>
</evidence>
<dbReference type="PROSITE" id="PS50125">
    <property type="entry name" value="GUANYLATE_CYCLASE_2"/>
    <property type="match status" value="1"/>
</dbReference>
<feature type="transmembrane region" description="Helical" evidence="9">
    <location>
        <begin position="183"/>
        <end position="209"/>
    </location>
</feature>
<dbReference type="Pfam" id="PF00211">
    <property type="entry name" value="Guanylate_cyc"/>
    <property type="match status" value="1"/>
</dbReference>
<dbReference type="OMA" id="FYPINFG"/>
<dbReference type="InterPro" id="IPR029787">
    <property type="entry name" value="Nucleotide_cyclase"/>
</dbReference>
<evidence type="ECO:0000313" key="12">
    <source>
        <dbReference type="EMBL" id="KAF0973786.1"/>
    </source>
</evidence>
<feature type="transmembrane region" description="Helical" evidence="9">
    <location>
        <begin position="1222"/>
        <end position="1243"/>
    </location>
</feature>
<dbReference type="SUPFAM" id="SSF55073">
    <property type="entry name" value="Nucleotide cyclase"/>
    <property type="match status" value="1"/>
</dbReference>
<dbReference type="GO" id="GO:0007168">
    <property type="term" value="P:receptor guanylyl cyclase signaling pathway"/>
    <property type="evidence" value="ECO:0007669"/>
    <property type="project" value="TreeGrafter"/>
</dbReference>
<dbReference type="InterPro" id="IPR000014">
    <property type="entry name" value="PAS"/>
</dbReference>
<sequence length="1685" mass="190101">MYHHQPSAATTARRLSSSNIDEAEDITSANVPSRNDDASSTSHCSNTGGQPNIVHSTSGMFGLGANRSISASSSSLSNNSSDAIGSNGSVSKQIIDKAMNFLVSLNAKKARQDSMKKVFLQLLIYGYMLFCMVVLSSVPSTMYEEGTTVTTSSNNGHAPLWGINAGWTQRVLFYPINFGAEHYSYVAVIALSASFLFLEALMLFMYYVYYFLHTRGHRFSEKAKKVVLPFTLFMLALSNWMIWIHCIPMSSSFTSSRNEYFPSIVSDSTLNIIFMVIGSIGVLINIFIGIIGTIVTCETIPPIETRFASFTVDRPDVIIAITLLNQISVVLTVILNTNNVIASSVVKFILSSVVSIYFLRKCPYFKIWENGIVFGCLLAKTFGSIGPLVMGAIKPYIANQFEQTGEIMFGVTVTLQFLGLIIGSMSLSIYLRILVSSVKKYIGNIMTEFPDKSGAYQIYSSFEERKTMSQLIFYLRISIGSAFSESPSALDVSLKLLKHCSSKSFTNVDFLLINSVIATFYSSHEDVLTAKSHAMNMLLNAKKNNPSRMQHYMILLRSKELEVSMEKISNINIELRQTLQHIQRKQQALSYFHKEFFKELLSEKPSHTKLLNINRSATKLLTECNSGYRTLYSQNPNDKILLRSYAMFLETFKWEFEAANELLEEANLVDDDDQKVTANVSRKLPLPDKFNKSNRVHPTSVVNTFQQSKKSSFVDKTTMEEIGRSDDEDNWESVSNTGDTDKKENALRLAINTTEQNTVPKTWFVTFLILSLIVVPILFTTSSIYLNQISTRVALEEQVCSLSGIPHLIITHIRSVQSKYRYSHTPEKRAEIPFVVSTAKLQITALLEKVNSVKMASISGQFIPEVVATFTEVIWPYNIPIKQDNEFADPLFETGNSSVSQFVDLILNQGPQILSLINDLEAFNLTRSNYPLLIFYLDRREMTSAFDSFCTSFIQSSTSEINREGIVFYSIFGAVLGVYLVFSVIFIIVTRNHLLQIERILKHIFMNIPKEESGRVFHNLELKTNQHSYKESSSIFTPYLIFMLVTLSIIAIIIVASILIIVEFQRNISTSISTMETISKLNTVVRTSMRVFLRLNELVVRSKLMLIPWNLVQEDNMNELRNCDKAWREISVGGADTGYRSPISGISSEMDLLMSGTCNNTNTSSNFTNTTLSLQEIDQQYECQGMNQLVSSYLSRAVELNNDYYHNYYDIQTAIDIYFRNIYFLATSFAEKSFVFISTYVTYAKNANFSLSIAAFAISISFCLLLLLGSYSSLSKYWEEKHNMRMLLNYINRETIDQNDDLKQYAISHRIPNKFSKSVQKLTDKWGFTNHSSNEEEPMAMTKSIMNAATDGCIVCNPEGFIVIFNKAAENMFGYHQSELLGAPLSLLFSNSEQQKIEKTIFSITSSQNAYVETFEMSPVRKNKTSFSASVSISVSVFNKKSLIACFVKDVTTEKKQASLICEEKKKSEELLLNILPLPVAIRLKQGETSICEKFNDLTIFFSDMVGFTAMSSTMTPNDLIVMLGDIVQNFDKLTEKYYIDKIKTIGDAYFCVAGAHASRSSDHDERMLKFSIDIFAFLNSFNKQNEKKINIRIGLHTGECVGGVIGYKKFAYDLWGDAINTASRMESTSMPGRIQISRATYERVYDLGFEFEEREGIQVKGKGLMKTYLLASKHHLPAIEEINN</sequence>
<evidence type="ECO:0000259" key="11">
    <source>
        <dbReference type="PROSITE" id="PS50125"/>
    </source>
</evidence>
<evidence type="ECO:0000313" key="13">
    <source>
        <dbReference type="Proteomes" id="UP000444721"/>
    </source>
</evidence>
<accession>A0A6A5BGJ8</accession>
<feature type="transmembrane region" description="Helical" evidence="9">
    <location>
        <begin position="341"/>
        <end position="359"/>
    </location>
</feature>
<feature type="region of interest" description="Disordered" evidence="8">
    <location>
        <begin position="1"/>
        <end position="57"/>
    </location>
</feature>
<dbReference type="GO" id="GO:0005886">
    <property type="term" value="C:plasma membrane"/>
    <property type="evidence" value="ECO:0007669"/>
    <property type="project" value="TreeGrafter"/>
</dbReference>
<evidence type="ECO:0000256" key="9">
    <source>
        <dbReference type="SAM" id="Phobius"/>
    </source>
</evidence>